<dbReference type="AlphaFoldDB" id="A0A3B0ZC79"/>
<proteinExistence type="predicted"/>
<gene>
    <name evidence="1" type="ORF">MNBD_GAMMA17-1757</name>
</gene>
<dbReference type="EMBL" id="UOFQ01000018">
    <property type="protein sequence ID" value="VAW85132.1"/>
    <property type="molecule type" value="Genomic_DNA"/>
</dbReference>
<name>A0A3B0ZC79_9ZZZZ</name>
<sequence length="70" mass="7912">MVDNLRAVVAIELKNRHPKHMFSPQVYIQGTKQLSADAFRMMLSQMSVAASRKSLGRPAFEKGAFYLKTL</sequence>
<accession>A0A3B0ZC79</accession>
<evidence type="ECO:0000313" key="1">
    <source>
        <dbReference type="EMBL" id="VAW85132.1"/>
    </source>
</evidence>
<organism evidence="1">
    <name type="scientific">hydrothermal vent metagenome</name>
    <dbReference type="NCBI Taxonomy" id="652676"/>
    <lineage>
        <taxon>unclassified sequences</taxon>
        <taxon>metagenomes</taxon>
        <taxon>ecological metagenomes</taxon>
    </lineage>
</organism>
<reference evidence="1" key="1">
    <citation type="submission" date="2018-06" db="EMBL/GenBank/DDBJ databases">
        <authorList>
            <person name="Zhirakovskaya E."/>
        </authorList>
    </citation>
    <scope>NUCLEOTIDE SEQUENCE</scope>
</reference>
<protein>
    <submittedName>
        <fullName evidence="1">Uncharacterized protein</fullName>
    </submittedName>
</protein>